<feature type="region of interest" description="Disordered" evidence="1">
    <location>
        <begin position="1"/>
        <end position="104"/>
    </location>
</feature>
<dbReference type="AlphaFoldDB" id="A0A061QYP7"/>
<dbReference type="PANTHER" id="PTHR15838">
    <property type="entry name" value="NUCLEOLAR PROTEIN OF 40 KDA"/>
    <property type="match status" value="1"/>
</dbReference>
<feature type="region of interest" description="Disordered" evidence="1">
    <location>
        <begin position="371"/>
        <end position="495"/>
    </location>
</feature>
<feature type="compositionally biased region" description="Basic and acidic residues" evidence="1">
    <location>
        <begin position="26"/>
        <end position="43"/>
    </location>
</feature>
<dbReference type="SMART" id="SM00316">
    <property type="entry name" value="S1"/>
    <property type="match status" value="2"/>
</dbReference>
<evidence type="ECO:0000256" key="1">
    <source>
        <dbReference type="SAM" id="MobiDB-lite"/>
    </source>
</evidence>
<reference evidence="3" key="1">
    <citation type="submission" date="2014-05" db="EMBL/GenBank/DDBJ databases">
        <title>The transcriptome of the halophilic microalga Tetraselmis sp. GSL018 isolated from the Great Salt Lake, Utah.</title>
        <authorList>
            <person name="Jinkerson R.E."/>
            <person name="D'Adamo S."/>
            <person name="Posewitz M.C."/>
        </authorList>
    </citation>
    <scope>NUCLEOTIDE SEQUENCE</scope>
    <source>
        <strain evidence="3">GSL018</strain>
    </source>
</reference>
<dbReference type="PANTHER" id="PTHR15838:SF1">
    <property type="entry name" value="ZINC FINGER CCHC DOMAIN-CONTAINING PROTEIN 17"/>
    <property type="match status" value="1"/>
</dbReference>
<dbReference type="InterPro" id="IPR003029">
    <property type="entry name" value="S1_domain"/>
</dbReference>
<name>A0A061QYP7_9CHLO</name>
<feature type="domain" description="S1 motif" evidence="2">
    <location>
        <begin position="104"/>
        <end position="188"/>
    </location>
</feature>
<dbReference type="InterPro" id="IPR012340">
    <property type="entry name" value="NA-bd_OB-fold"/>
</dbReference>
<dbReference type="Pfam" id="PF00575">
    <property type="entry name" value="S1"/>
    <property type="match status" value="2"/>
</dbReference>
<evidence type="ECO:0000259" key="2">
    <source>
        <dbReference type="PROSITE" id="PS50126"/>
    </source>
</evidence>
<sequence length="495" mass="54730">MGRHSYSNSPPRRRYRSPRRRRSRSRSPELAEFYRKDRSGKSERSHHRDHTPDPSVRNRMRDSGREIDESSRRWADARDGRAFSAQTRTPTEEQDVSGFPPQLGSVHRATVQSVRPFGIFVRLEGYSRDGLVHCSQVSEDIELAREDEDEMKVKALEFVARKGETVWVKVVEVKEEPGAKPRIGCSMKAVSQEDGADLDPGGHLAAVGGRGGHRALKEGAPEPNSIHQATVKSIKPYGVFVQLDGWRRNGLVAISQVCEHMGVARDDSDEEKVATIQGVVSLDDRVWVKVVEVTEDDRGPRIGCSMKLVSQADGKDLDPNGLHYKPRGEAPTGSRAPIGQTAGVAHGSKIDWGHLAAGEYQHGDQSRHYDILPDEDEEEPGNTGRAGAAPRRVPSPAMAMAPQGRGRGMTAPAWMTNPQPSSLGAPPEPKGGGSPPKISSVEEALAILERYKKRDKEKKKKRKKHHKEKKERKSKHKSKHKSRRREDSSGSSGSG</sequence>
<feature type="region of interest" description="Disordered" evidence="1">
    <location>
        <begin position="313"/>
        <end position="341"/>
    </location>
</feature>
<feature type="compositionally biased region" description="Basic residues" evidence="1">
    <location>
        <begin position="455"/>
        <end position="483"/>
    </location>
</feature>
<feature type="domain" description="S1 motif" evidence="2">
    <location>
        <begin position="224"/>
        <end position="307"/>
    </location>
</feature>
<dbReference type="SUPFAM" id="SSF50249">
    <property type="entry name" value="Nucleic acid-binding proteins"/>
    <property type="match status" value="2"/>
</dbReference>
<feature type="compositionally biased region" description="Low complexity" evidence="1">
    <location>
        <begin position="1"/>
        <end position="10"/>
    </location>
</feature>
<dbReference type="EMBL" id="GBEZ01023314">
    <property type="protein sequence ID" value="JAC63565.1"/>
    <property type="molecule type" value="Transcribed_RNA"/>
</dbReference>
<dbReference type="GO" id="GO:0043489">
    <property type="term" value="P:RNA stabilization"/>
    <property type="evidence" value="ECO:0007669"/>
    <property type="project" value="TreeGrafter"/>
</dbReference>
<evidence type="ECO:0000313" key="3">
    <source>
        <dbReference type="EMBL" id="JAC63565.1"/>
    </source>
</evidence>
<dbReference type="GO" id="GO:0003723">
    <property type="term" value="F:RNA binding"/>
    <property type="evidence" value="ECO:0007669"/>
    <property type="project" value="TreeGrafter"/>
</dbReference>
<dbReference type="Gene3D" id="2.40.50.140">
    <property type="entry name" value="Nucleic acid-binding proteins"/>
    <property type="match status" value="2"/>
</dbReference>
<feature type="compositionally biased region" description="Basic residues" evidence="1">
    <location>
        <begin position="11"/>
        <end position="25"/>
    </location>
</feature>
<protein>
    <submittedName>
        <fullName evidence="3">S1 rna-binding domain containing protein</fullName>
    </submittedName>
</protein>
<dbReference type="PROSITE" id="PS50126">
    <property type="entry name" value="S1"/>
    <property type="match status" value="2"/>
</dbReference>
<gene>
    <name evidence="3" type="ORF">TSPGSL018_20336</name>
</gene>
<feature type="compositionally biased region" description="Basic and acidic residues" evidence="1">
    <location>
        <begin position="59"/>
        <end position="81"/>
    </location>
</feature>
<accession>A0A061QYP7</accession>
<organism evidence="3">
    <name type="scientific">Tetraselmis sp. GSL018</name>
    <dbReference type="NCBI Taxonomy" id="582737"/>
    <lineage>
        <taxon>Eukaryota</taxon>
        <taxon>Viridiplantae</taxon>
        <taxon>Chlorophyta</taxon>
        <taxon>core chlorophytes</taxon>
        <taxon>Chlorodendrophyceae</taxon>
        <taxon>Chlorodendrales</taxon>
        <taxon>Chlorodendraceae</taxon>
        <taxon>Tetraselmis</taxon>
    </lineage>
</organism>
<proteinExistence type="predicted"/>